<organism evidence="2 3">
    <name type="scientific">Thioalkalivibrio nitratireducens (strain DSM 14787 / UNIQEM 213 / ALEN2)</name>
    <dbReference type="NCBI Taxonomy" id="1255043"/>
    <lineage>
        <taxon>Bacteria</taxon>
        <taxon>Pseudomonadati</taxon>
        <taxon>Pseudomonadota</taxon>
        <taxon>Gammaproteobacteria</taxon>
        <taxon>Chromatiales</taxon>
        <taxon>Ectothiorhodospiraceae</taxon>
        <taxon>Thioalkalivibrio</taxon>
    </lineage>
</organism>
<evidence type="ECO:0000256" key="1">
    <source>
        <dbReference type="SAM" id="MobiDB-lite"/>
    </source>
</evidence>
<protein>
    <submittedName>
        <fullName evidence="2">Uncharacterized protein</fullName>
    </submittedName>
</protein>
<feature type="region of interest" description="Disordered" evidence="1">
    <location>
        <begin position="22"/>
        <end position="79"/>
    </location>
</feature>
<sequence>MVLRVQALLPCSFFTVPKPRTRDALPRRRSGSEVGGPFQTFSEASRNPGLAGLPRGDTDHRVRVPPSLACPRSRVGTAG</sequence>
<name>L0DUP5_THIND</name>
<gene>
    <name evidence="2" type="ordered locus">TVNIR_1042</name>
</gene>
<evidence type="ECO:0000313" key="3">
    <source>
        <dbReference type="Proteomes" id="UP000010809"/>
    </source>
</evidence>
<keyword evidence="3" id="KW-1185">Reference proteome</keyword>
<dbReference type="PATRIC" id="fig|1255043.3.peg.1049"/>
<dbReference type="Proteomes" id="UP000010809">
    <property type="component" value="Chromosome"/>
</dbReference>
<proteinExistence type="predicted"/>
<evidence type="ECO:0000313" key="2">
    <source>
        <dbReference type="EMBL" id="AGA32727.1"/>
    </source>
</evidence>
<dbReference type="EMBL" id="CP003989">
    <property type="protein sequence ID" value="AGA32727.1"/>
    <property type="molecule type" value="Genomic_DNA"/>
</dbReference>
<accession>L0DUP5</accession>
<reference evidence="2" key="1">
    <citation type="submission" date="2015-12" db="EMBL/GenBank/DDBJ databases">
        <authorList>
            <person name="Tikhonova T.V."/>
            <person name="Pavlov A.R."/>
            <person name="Beletsky A.V."/>
            <person name="Mardanov A.V."/>
            <person name="Sorokin D.Y."/>
            <person name="Ravin N.V."/>
            <person name="Popov V.O."/>
        </authorList>
    </citation>
    <scope>NUCLEOTIDE SEQUENCE</scope>
    <source>
        <strain evidence="2">DSM 14787</strain>
    </source>
</reference>
<dbReference type="AlphaFoldDB" id="L0DUP5"/>
<dbReference type="KEGG" id="tni:TVNIR_1042"/>
<dbReference type="HOGENOM" id="CLU_2604959_0_0_6"/>